<organism evidence="2">
    <name type="scientific">Bradyrhizobium diazoefficiens</name>
    <dbReference type="NCBI Taxonomy" id="1355477"/>
    <lineage>
        <taxon>Bacteria</taxon>
        <taxon>Pseudomonadati</taxon>
        <taxon>Pseudomonadota</taxon>
        <taxon>Alphaproteobacteria</taxon>
        <taxon>Hyphomicrobiales</taxon>
        <taxon>Nitrobacteraceae</taxon>
        <taxon>Bradyrhizobium</taxon>
    </lineage>
</organism>
<reference evidence="2" key="1">
    <citation type="submission" date="2020-05" db="EMBL/GenBank/DDBJ databases">
        <title>Complete genome sequence of Bradyrhizobium diazoefficiens XF2 isolated from soybean nodule.</title>
        <authorList>
            <person name="Noda R."/>
            <person name="Kakizaki K."/>
            <person name="Minamisawa K."/>
        </authorList>
    </citation>
    <scope>NUCLEOTIDE SEQUENCE</scope>
    <source>
        <strain evidence="2">XF2</strain>
    </source>
</reference>
<name>A0A809XG67_9BRAD</name>
<evidence type="ECO:0000259" key="1">
    <source>
        <dbReference type="Pfam" id="PF09823"/>
    </source>
</evidence>
<gene>
    <name evidence="2" type="ORF">XF2B_07410</name>
</gene>
<protein>
    <recommendedName>
        <fullName evidence="1">DUF2357 domain-containing protein</fullName>
    </recommendedName>
</protein>
<dbReference type="InterPro" id="IPR018633">
    <property type="entry name" value="DUF2357"/>
</dbReference>
<sequence length="652" mass="73538">MVAKLHSAVFAWANGHRLEIEWARGRGRPLDVLPALANLVSAEEELDEGSSLGVPAMCWRQEAPALFDKFQLCENEEYYVDVTLTASREAAQAAYALHQGWPFGPRLANTFTADPPRRWRQHDNGLITVPGKLSLRDQAGLLDLTFGGNTPFRAEVVCKKLSYMEEFRALLNAVAEELAELLLQYDSPTSSLFDASDIRIESNAALMFLMRYIMADSNLPTALDEIRRSFHKVLKAERKQEALSSADGSELSDAFSDLPSSHFTRGGPLAGLFRGYTPSDFTTSDYSEDTDTRENQYIRQFLEELRLISEQLVTLLQKDGRTASAREARTWAVSLDEELATNTFRQVGPLRHFPSNSQVLQKRRGYRDVLRFDSLLRLGLQLPWKRAEAFADGLIGDIRPVNELYEYWCFFMLRRALASIAVEDISIPGSAFEFTSGKLQVRLAKGRRSRIRFHFRDGPVPIVVHLFYNRVFPRPERTVPGWQGSYTSRFDPDFSLEILVGDDPAQRVRHWLHFDAKYRARIMKSGKVAPLVEQAEEAVDLDYFEELARLHKQDDLFKMHTYRDGILGSRGAYILYPGDAAGVRLSGAKRNFFVRHPSAFGGTPPLLFPSVGAFEFCPGHEQAQVPALASFLRTVLMSASTGSPYVEEAGLF</sequence>
<feature type="domain" description="DUF2357" evidence="1">
    <location>
        <begin position="131"/>
        <end position="371"/>
    </location>
</feature>
<proteinExistence type="predicted"/>
<dbReference type="Pfam" id="PF04411">
    <property type="entry name" value="PDDEXK_7"/>
    <property type="match status" value="1"/>
</dbReference>
<dbReference type="Pfam" id="PF09823">
    <property type="entry name" value="DUF2357"/>
    <property type="match status" value="1"/>
</dbReference>
<evidence type="ECO:0000313" key="2">
    <source>
        <dbReference type="EMBL" id="BCE26972.1"/>
    </source>
</evidence>
<dbReference type="InterPro" id="IPR007505">
    <property type="entry name" value="PDDEXK_7"/>
</dbReference>
<dbReference type="AlphaFoldDB" id="A0A809XG67"/>
<dbReference type="EMBL" id="AP023092">
    <property type="protein sequence ID" value="BCE26972.1"/>
    <property type="molecule type" value="Genomic_DNA"/>
</dbReference>
<accession>A0A809XG67</accession>